<organism evidence="1 2">
    <name type="scientific">Rhodococcus maanshanensis</name>
    <dbReference type="NCBI Taxonomy" id="183556"/>
    <lineage>
        <taxon>Bacteria</taxon>
        <taxon>Bacillati</taxon>
        <taxon>Actinomycetota</taxon>
        <taxon>Actinomycetes</taxon>
        <taxon>Mycobacteriales</taxon>
        <taxon>Nocardiaceae</taxon>
        <taxon>Rhodococcus</taxon>
    </lineage>
</organism>
<dbReference type="Proteomes" id="UP000198677">
    <property type="component" value="Unassembled WGS sequence"/>
</dbReference>
<evidence type="ECO:0000313" key="1">
    <source>
        <dbReference type="EMBL" id="SEM24912.1"/>
    </source>
</evidence>
<gene>
    <name evidence="1" type="ORF">SAMN05444583_1295</name>
</gene>
<reference evidence="2" key="1">
    <citation type="submission" date="2016-10" db="EMBL/GenBank/DDBJ databases">
        <authorList>
            <person name="Varghese N."/>
            <person name="Submissions S."/>
        </authorList>
    </citation>
    <scope>NUCLEOTIDE SEQUENCE [LARGE SCALE GENOMIC DNA]</scope>
    <source>
        <strain evidence="2">DSM 44675</strain>
    </source>
</reference>
<dbReference type="InterPro" id="IPR022062">
    <property type="entry name" value="DUF3618"/>
</dbReference>
<sequence>MRESGIHVPRDTESIEREIEQARNQLASTLDELSVRTNPKRLVENAKSSLVAKVNEPPVKFALIGAGALVAVLVLRKIFR</sequence>
<proteinExistence type="predicted"/>
<keyword evidence="2" id="KW-1185">Reference proteome</keyword>
<evidence type="ECO:0000313" key="2">
    <source>
        <dbReference type="Proteomes" id="UP000198677"/>
    </source>
</evidence>
<name>A0A1H7WTS6_9NOCA</name>
<dbReference type="AlphaFoldDB" id="A0A1H7WTS6"/>
<dbReference type="EMBL" id="FOAW01000029">
    <property type="protein sequence ID" value="SEM24912.1"/>
    <property type="molecule type" value="Genomic_DNA"/>
</dbReference>
<dbReference type="Pfam" id="PF12277">
    <property type="entry name" value="DUF3618"/>
    <property type="match status" value="1"/>
</dbReference>
<evidence type="ECO:0008006" key="3">
    <source>
        <dbReference type="Google" id="ProtNLM"/>
    </source>
</evidence>
<protein>
    <recommendedName>
        <fullName evidence="3">DUF3618 domain-containing protein</fullName>
    </recommendedName>
</protein>
<accession>A0A1H7WTS6</accession>